<feature type="domain" description="Glycosyltransferase 2-like" evidence="10">
    <location>
        <begin position="531"/>
        <end position="719"/>
    </location>
</feature>
<reference evidence="12" key="1">
    <citation type="journal article" date="2019" name="Int. J. Syst. Evol. Microbiol.">
        <title>The Global Catalogue of Microorganisms (GCM) 10K type strain sequencing project: providing services to taxonomists for standard genome sequencing and annotation.</title>
        <authorList>
            <consortium name="The Broad Institute Genomics Platform"/>
            <consortium name="The Broad Institute Genome Sequencing Center for Infectious Disease"/>
            <person name="Wu L."/>
            <person name="Ma J."/>
        </authorList>
    </citation>
    <scope>NUCLEOTIDE SEQUENCE [LARGE SCALE GENOMIC DNA]</scope>
    <source>
        <strain evidence="12">NBRC 111981</strain>
    </source>
</reference>
<evidence type="ECO:0000256" key="7">
    <source>
        <dbReference type="ARBA" id="ARBA00022989"/>
    </source>
</evidence>
<evidence type="ECO:0000313" key="12">
    <source>
        <dbReference type="Proteomes" id="UP001156627"/>
    </source>
</evidence>
<dbReference type="InterPro" id="IPR000490">
    <property type="entry name" value="Glyco_hydro_17"/>
</dbReference>
<evidence type="ECO:0000256" key="3">
    <source>
        <dbReference type="ARBA" id="ARBA00022676"/>
    </source>
</evidence>
<accession>A0ABQ5XBN2</accession>
<feature type="transmembrane region" description="Helical" evidence="9">
    <location>
        <begin position="701"/>
        <end position="724"/>
    </location>
</feature>
<dbReference type="PANTHER" id="PTHR43867:SF4">
    <property type="entry name" value="BETA-(1-3)-GLUCOSYL TRANSFERASE"/>
    <property type="match status" value="1"/>
</dbReference>
<dbReference type="InterPro" id="IPR029044">
    <property type="entry name" value="Nucleotide-diphossugar_trans"/>
</dbReference>
<dbReference type="RefSeq" id="WP_284332095.1">
    <property type="nucleotide sequence ID" value="NZ_BSOA01000018.1"/>
</dbReference>
<evidence type="ECO:0000259" key="10">
    <source>
        <dbReference type="Pfam" id="PF13632"/>
    </source>
</evidence>
<dbReference type="Pfam" id="PF00332">
    <property type="entry name" value="Glyco_hydro_17"/>
    <property type="match status" value="1"/>
</dbReference>
<keyword evidence="8 9" id="KW-0472">Membrane</keyword>
<comment type="pathway">
    <text evidence="2">Glycan metabolism.</text>
</comment>
<evidence type="ECO:0000256" key="8">
    <source>
        <dbReference type="ARBA" id="ARBA00023136"/>
    </source>
</evidence>
<dbReference type="SUPFAM" id="SSF53448">
    <property type="entry name" value="Nucleotide-diphospho-sugar transferases"/>
    <property type="match status" value="1"/>
</dbReference>
<keyword evidence="12" id="KW-1185">Reference proteome</keyword>
<proteinExistence type="predicted"/>
<keyword evidence="3" id="KW-0328">Glycosyltransferase</keyword>
<comment type="caution">
    <text evidence="11">The sequence shown here is derived from an EMBL/GenBank/DDBJ whole genome shotgun (WGS) entry which is preliminary data.</text>
</comment>
<evidence type="ECO:0000313" key="11">
    <source>
        <dbReference type="EMBL" id="GLQ88659.1"/>
    </source>
</evidence>
<keyword evidence="5 9" id="KW-0812">Transmembrane</keyword>
<dbReference type="SUPFAM" id="SSF51445">
    <property type="entry name" value="(Trans)glycosidases"/>
    <property type="match status" value="1"/>
</dbReference>
<dbReference type="EMBL" id="BSOA01000018">
    <property type="protein sequence ID" value="GLQ88659.1"/>
    <property type="molecule type" value="Genomic_DNA"/>
</dbReference>
<dbReference type="Pfam" id="PF13632">
    <property type="entry name" value="Glyco_trans_2_3"/>
    <property type="match status" value="1"/>
</dbReference>
<comment type="subcellular location">
    <subcellularLocation>
        <location evidence="1">Membrane</location>
        <topology evidence="1">Multi-pass membrane protein</topology>
    </subcellularLocation>
</comment>
<feature type="transmembrane region" description="Helical" evidence="9">
    <location>
        <begin position="363"/>
        <end position="386"/>
    </location>
</feature>
<evidence type="ECO:0000256" key="5">
    <source>
        <dbReference type="ARBA" id="ARBA00022692"/>
    </source>
</evidence>
<evidence type="ECO:0000256" key="1">
    <source>
        <dbReference type="ARBA" id="ARBA00004141"/>
    </source>
</evidence>
<dbReference type="InterPro" id="IPR017853">
    <property type="entry name" value="GH"/>
</dbReference>
<protein>
    <submittedName>
        <fullName evidence="11">Glycosyl transferase</fullName>
    </submittedName>
</protein>
<feature type="transmembrane region" description="Helical" evidence="9">
    <location>
        <begin position="331"/>
        <end position="351"/>
    </location>
</feature>
<feature type="transmembrane region" description="Helical" evidence="9">
    <location>
        <begin position="820"/>
        <end position="841"/>
    </location>
</feature>
<dbReference type="InterPro" id="IPR050321">
    <property type="entry name" value="Glycosyltr_2/OpgH_subfam"/>
</dbReference>
<organism evidence="11 12">
    <name type="scientific">Dyella flagellata</name>
    <dbReference type="NCBI Taxonomy" id="1867833"/>
    <lineage>
        <taxon>Bacteria</taxon>
        <taxon>Pseudomonadati</taxon>
        <taxon>Pseudomonadota</taxon>
        <taxon>Gammaproteobacteria</taxon>
        <taxon>Lysobacterales</taxon>
        <taxon>Rhodanobacteraceae</taxon>
        <taxon>Dyella</taxon>
    </lineage>
</organism>
<feature type="transmembrane region" description="Helical" evidence="9">
    <location>
        <begin position="12"/>
        <end position="35"/>
    </location>
</feature>
<evidence type="ECO:0000256" key="2">
    <source>
        <dbReference type="ARBA" id="ARBA00004881"/>
    </source>
</evidence>
<feature type="transmembrane region" description="Helical" evidence="9">
    <location>
        <begin position="392"/>
        <end position="414"/>
    </location>
</feature>
<sequence>MSARPTPTKAGPLSVIAAILLALVVAALNIGLWWWGNRPHGPEDWHGQINGFSVSLFQRYQNPFNQSFPSDDEIDSDLKLLRQYTGRIRTYSTLINPQVFRLAQKEGLKVMAGTAIDTRLENNENELDALIALSRRYPDTIERVLVGNEALFRNDLPLDKMITYLDRARAHIRQPVSIAEPDYIWLKYPELADHVDYITIHLFPFWNGVAVSPQQIRGEDQGAVRQAEDAYLAIKQRFPNKHVVVGEIGWPSNGDHRERAYPSISDEAIFDRQWLIWAKRHDVDYYLFEAFDQPWKEGLGEGRTGAYWGVFNADRQLKFPFTGPVTEDTGWPWKALAASLLALLPMVWFGIRFSRFKLMGRLFFDVLVQLACGLIVWSVTLPFNFYLSWVDWSMLVLLFPAQVAILGILLINGFEFTEVLWRRQWVRHAAPLPPDDQQRQPFVSIHLACYNEPPEMVMITLDSLATLEYENFEVLVIDNNTKDPAIWKPVQEYCEKLGPKFRFFHLEPWPGFKAGALNFGLKETNPKADVVAVIDADYVVRHDWLSTLTGYFHDPKVAVVQCPQAHRDFEHNRFRRMTAWEYDGFFRIGMHHRNERNAIIQHGTMTMVRRSALEGTGGWSEWTICEDAELGLRLMHAGYELVYVDELMGKGLTPADFKAYKSQRYRWAFGAMQILKGRWTWMTKKGPLSSGQRFHFLTGWFSWFADALHLIFTLMAIFWTAGMVGLPQTFSLPMQLFLIPVIGFFFAKAIFGVVLYRARVPCGWYDTIMASLASMSLSHAIARGILHGLTREKTSFVVTAKSRRLGGSNFAAFTPVREEMLMFIALMLCVIGMAKSTAAHFTEGQLWIFILAAQSIPYFSALVGAWIAHRSGDKAG</sequence>
<keyword evidence="7 9" id="KW-1133">Transmembrane helix</keyword>
<dbReference type="Proteomes" id="UP001156627">
    <property type="component" value="Unassembled WGS sequence"/>
</dbReference>
<dbReference type="PANTHER" id="PTHR43867">
    <property type="entry name" value="CELLULOSE SYNTHASE CATALYTIC SUBUNIT A [UDP-FORMING]"/>
    <property type="match status" value="1"/>
</dbReference>
<dbReference type="GO" id="GO:0016740">
    <property type="term" value="F:transferase activity"/>
    <property type="evidence" value="ECO:0007669"/>
    <property type="project" value="UniProtKB-KW"/>
</dbReference>
<keyword evidence="6" id="KW-0378">Hydrolase</keyword>
<name>A0ABQ5XBN2_9GAMM</name>
<feature type="transmembrane region" description="Helical" evidence="9">
    <location>
        <begin position="847"/>
        <end position="868"/>
    </location>
</feature>
<evidence type="ECO:0000256" key="6">
    <source>
        <dbReference type="ARBA" id="ARBA00022801"/>
    </source>
</evidence>
<dbReference type="Gene3D" id="3.90.550.10">
    <property type="entry name" value="Spore Coat Polysaccharide Biosynthesis Protein SpsA, Chain A"/>
    <property type="match status" value="1"/>
</dbReference>
<evidence type="ECO:0000256" key="4">
    <source>
        <dbReference type="ARBA" id="ARBA00022679"/>
    </source>
</evidence>
<gene>
    <name evidence="11" type="primary">ndvB_1</name>
    <name evidence="11" type="ORF">GCM10007898_22290</name>
</gene>
<keyword evidence="4 11" id="KW-0808">Transferase</keyword>
<evidence type="ECO:0000256" key="9">
    <source>
        <dbReference type="SAM" id="Phobius"/>
    </source>
</evidence>
<feature type="transmembrane region" description="Helical" evidence="9">
    <location>
        <begin position="736"/>
        <end position="756"/>
    </location>
</feature>
<dbReference type="InterPro" id="IPR001173">
    <property type="entry name" value="Glyco_trans_2-like"/>
</dbReference>
<dbReference type="Gene3D" id="3.20.20.80">
    <property type="entry name" value="Glycosidases"/>
    <property type="match status" value="1"/>
</dbReference>